<reference evidence="1" key="1">
    <citation type="submission" date="2018-05" db="EMBL/GenBank/DDBJ databases">
        <authorList>
            <person name="Lanie J.A."/>
            <person name="Ng W.-L."/>
            <person name="Kazmierczak K.M."/>
            <person name="Andrzejewski T.M."/>
            <person name="Davidsen T.M."/>
            <person name="Wayne K.J."/>
            <person name="Tettelin H."/>
            <person name="Glass J.I."/>
            <person name="Rusch D."/>
            <person name="Podicherti R."/>
            <person name="Tsui H.-C.T."/>
            <person name="Winkler M.E."/>
        </authorList>
    </citation>
    <scope>NUCLEOTIDE SEQUENCE</scope>
</reference>
<protein>
    <submittedName>
        <fullName evidence="1">Uncharacterized protein</fullName>
    </submittedName>
</protein>
<sequence length="27" mass="2871">MTVPRVGIGHIPENQKLLGKGVILLTS</sequence>
<evidence type="ECO:0000313" key="1">
    <source>
        <dbReference type="EMBL" id="SVD02990.1"/>
    </source>
</evidence>
<accession>A0A382RZQ2</accession>
<gene>
    <name evidence="1" type="ORF">METZ01_LOCUS355844</name>
</gene>
<proteinExistence type="predicted"/>
<name>A0A382RZQ2_9ZZZZ</name>
<organism evidence="1">
    <name type="scientific">marine metagenome</name>
    <dbReference type="NCBI Taxonomy" id="408172"/>
    <lineage>
        <taxon>unclassified sequences</taxon>
        <taxon>metagenomes</taxon>
        <taxon>ecological metagenomes</taxon>
    </lineage>
</organism>
<feature type="non-terminal residue" evidence="1">
    <location>
        <position position="27"/>
    </location>
</feature>
<dbReference type="EMBL" id="UINC01125275">
    <property type="protein sequence ID" value="SVD02990.1"/>
    <property type="molecule type" value="Genomic_DNA"/>
</dbReference>
<dbReference type="AlphaFoldDB" id="A0A382RZQ2"/>